<dbReference type="EMBL" id="JAUQSY010000017">
    <property type="protein sequence ID" value="MDO7877197.1"/>
    <property type="molecule type" value="Genomic_DNA"/>
</dbReference>
<comment type="caution">
    <text evidence="2">The sequence shown here is derived from an EMBL/GenBank/DDBJ whole genome shotgun (WGS) entry which is preliminary data.</text>
</comment>
<evidence type="ECO:0000313" key="3">
    <source>
        <dbReference type="Proteomes" id="UP001176429"/>
    </source>
</evidence>
<evidence type="ECO:0000256" key="1">
    <source>
        <dbReference type="SAM" id="MobiDB-lite"/>
    </source>
</evidence>
<accession>A0ABT9BJL6</accession>
<organism evidence="2 3">
    <name type="scientific">Hymenobacter aranciens</name>
    <dbReference type="NCBI Taxonomy" id="3063996"/>
    <lineage>
        <taxon>Bacteria</taxon>
        <taxon>Pseudomonadati</taxon>
        <taxon>Bacteroidota</taxon>
        <taxon>Cytophagia</taxon>
        <taxon>Cytophagales</taxon>
        <taxon>Hymenobacteraceae</taxon>
        <taxon>Hymenobacter</taxon>
    </lineage>
</organism>
<name>A0ABT9BJL6_9BACT</name>
<gene>
    <name evidence="2" type="ORF">Q5H93_20795</name>
</gene>
<reference evidence="2" key="1">
    <citation type="submission" date="2023-07" db="EMBL/GenBank/DDBJ databases">
        <authorList>
            <person name="Kim M.K."/>
        </authorList>
    </citation>
    <scope>NUCLEOTIDE SEQUENCE</scope>
    <source>
        <strain evidence="2">ASUV-10-1</strain>
    </source>
</reference>
<feature type="region of interest" description="Disordered" evidence="1">
    <location>
        <begin position="1"/>
        <end position="96"/>
    </location>
</feature>
<dbReference type="RefSeq" id="WP_305008624.1">
    <property type="nucleotide sequence ID" value="NZ_JAUQSY010000017.1"/>
</dbReference>
<feature type="compositionally biased region" description="Polar residues" evidence="1">
    <location>
        <begin position="15"/>
        <end position="25"/>
    </location>
</feature>
<dbReference type="Proteomes" id="UP001176429">
    <property type="component" value="Unassembled WGS sequence"/>
</dbReference>
<keyword evidence="3" id="KW-1185">Reference proteome</keyword>
<feature type="compositionally biased region" description="Polar residues" evidence="1">
    <location>
        <begin position="42"/>
        <end position="61"/>
    </location>
</feature>
<sequence>MPDPQENPTDPRPDQATTGNAAPDTQTDRPEEQSPDQAPASKPTQATESQPDKTTSTQQNMGDGAGIRGDYGDASQTNGLEGGPDETETDTELTGS</sequence>
<proteinExistence type="predicted"/>
<protein>
    <submittedName>
        <fullName evidence="2">Uncharacterized protein</fullName>
    </submittedName>
</protein>
<evidence type="ECO:0000313" key="2">
    <source>
        <dbReference type="EMBL" id="MDO7877197.1"/>
    </source>
</evidence>
<feature type="compositionally biased region" description="Acidic residues" evidence="1">
    <location>
        <begin position="83"/>
        <end position="96"/>
    </location>
</feature>